<reference evidence="1 2" key="2">
    <citation type="journal article" date="2015" name="Stand. Genomic Sci.">
        <title>High quality draft genomic sequence of Flavobacterium enshiense DK69(T) and comparison among Flavobacterium genomes.</title>
        <authorList>
            <person name="Zeng Z."/>
            <person name="Chen C."/>
            <person name="Du H."/>
            <person name="Wang G."/>
            <person name="Li M."/>
        </authorList>
    </citation>
    <scope>NUCLEOTIDE SEQUENCE [LARGE SCALE GENOMIC DNA]</scope>
    <source>
        <strain evidence="1 2">DK69</strain>
    </source>
</reference>
<organism evidence="1 2">
    <name type="scientific">Flavobacterium enshiense DK69</name>
    <dbReference type="NCBI Taxonomy" id="1107311"/>
    <lineage>
        <taxon>Bacteria</taxon>
        <taxon>Pseudomonadati</taxon>
        <taxon>Bacteroidota</taxon>
        <taxon>Flavobacteriia</taxon>
        <taxon>Flavobacteriales</taxon>
        <taxon>Flavobacteriaceae</taxon>
        <taxon>Flavobacterium</taxon>
    </lineage>
</organism>
<sequence>MHLTAFLTTSRRLYAVADFLLLMFTNIPKSGKKKLLFKEEMQVLTNPKNPKPRHSIKPLLWAVLYIRLIYL</sequence>
<proteinExistence type="predicted"/>
<accession>A0A0A2MPD7</accession>
<comment type="caution">
    <text evidence="1">The sequence shown here is derived from an EMBL/GenBank/DDBJ whole genome shotgun (WGS) entry which is preliminary data.</text>
</comment>
<evidence type="ECO:0000313" key="2">
    <source>
        <dbReference type="Proteomes" id="UP000030149"/>
    </source>
</evidence>
<dbReference type="PATRIC" id="fig|1107311.5.peg.1185"/>
<reference evidence="2" key="1">
    <citation type="submission" date="2013-09" db="EMBL/GenBank/DDBJ databases">
        <authorList>
            <person name="Zeng Z."/>
            <person name="Chen C."/>
        </authorList>
    </citation>
    <scope>NUCLEOTIDE SEQUENCE [LARGE SCALE GENOMIC DNA]</scope>
    <source>
        <strain evidence="2">DK69</strain>
    </source>
</reference>
<protein>
    <submittedName>
        <fullName evidence="1">Uncharacterized protein</fullName>
    </submittedName>
</protein>
<gene>
    <name evidence="1" type="ORF">Q767_13315</name>
</gene>
<dbReference type="Proteomes" id="UP000030149">
    <property type="component" value="Unassembled WGS sequence"/>
</dbReference>
<dbReference type="AlphaFoldDB" id="A0A0A2MPD7"/>
<dbReference type="EMBL" id="JRLZ01000016">
    <property type="protein sequence ID" value="KGO94542.1"/>
    <property type="molecule type" value="Genomic_DNA"/>
</dbReference>
<name>A0A0A2MPD7_9FLAO</name>
<keyword evidence="2" id="KW-1185">Reference proteome</keyword>
<evidence type="ECO:0000313" key="1">
    <source>
        <dbReference type="EMBL" id="KGO94542.1"/>
    </source>
</evidence>